<accession>A0ACC3CJC9</accession>
<sequence>MWCCRRRLRTAAGGRPPGWPAGRRVSGGKLAGPLCGAVVAAAAHQRAGGWSVGWPSGWWVGARWLGGCVVWLPPLLAHVGLAAGGRVATHGLPTAAAAVAARARSGRRVGACCRLCWSLLLPVILQAGGDLGRAGGSMLPRLIRAAITSAGARESGSAGSRALVPLFLCCSAVPVAADARACVLAAARFFSWDRAGVGERVDGRRAGAPAVHLCRRLRARAGPQAAPNGQVLNSGGRLRHILGSCHFPHVLLEAGRQFSQGEAKRNVGARLSGWHPPAGGGGEAWTMASLVCWVERGIPPHGLGPHRAMASGRTLLHISRYVGLFFSHVRPVIARKAAPRA</sequence>
<name>A0ACC3CJC9_PYRYE</name>
<gene>
    <name evidence="1" type="ORF">I4F81_012671</name>
</gene>
<dbReference type="EMBL" id="CM020620">
    <property type="protein sequence ID" value="KAK1870209.1"/>
    <property type="molecule type" value="Genomic_DNA"/>
</dbReference>
<evidence type="ECO:0000313" key="2">
    <source>
        <dbReference type="Proteomes" id="UP000798662"/>
    </source>
</evidence>
<protein>
    <submittedName>
        <fullName evidence="1">Uncharacterized protein</fullName>
    </submittedName>
</protein>
<reference evidence="1" key="1">
    <citation type="submission" date="2019-11" db="EMBL/GenBank/DDBJ databases">
        <title>Nori genome reveals adaptations in red seaweeds to the harsh intertidal environment.</title>
        <authorList>
            <person name="Wang D."/>
            <person name="Mao Y."/>
        </authorList>
    </citation>
    <scope>NUCLEOTIDE SEQUENCE</scope>
    <source>
        <tissue evidence="1">Gametophyte</tissue>
    </source>
</reference>
<keyword evidence="2" id="KW-1185">Reference proteome</keyword>
<evidence type="ECO:0000313" key="1">
    <source>
        <dbReference type="EMBL" id="KAK1870209.1"/>
    </source>
</evidence>
<dbReference type="Proteomes" id="UP000798662">
    <property type="component" value="Chromosome 3"/>
</dbReference>
<proteinExistence type="predicted"/>
<organism evidence="1 2">
    <name type="scientific">Pyropia yezoensis</name>
    <name type="common">Susabi-nori</name>
    <name type="synonym">Porphyra yezoensis</name>
    <dbReference type="NCBI Taxonomy" id="2788"/>
    <lineage>
        <taxon>Eukaryota</taxon>
        <taxon>Rhodophyta</taxon>
        <taxon>Bangiophyceae</taxon>
        <taxon>Bangiales</taxon>
        <taxon>Bangiaceae</taxon>
        <taxon>Pyropia</taxon>
    </lineage>
</organism>
<comment type="caution">
    <text evidence="1">The sequence shown here is derived from an EMBL/GenBank/DDBJ whole genome shotgun (WGS) entry which is preliminary data.</text>
</comment>